<comment type="caution">
    <text evidence="1">The sequence shown here is derived from an EMBL/GenBank/DDBJ whole genome shotgun (WGS) entry which is preliminary data.</text>
</comment>
<accession>A0A9N9Z7C3</accession>
<reference evidence="2" key="1">
    <citation type="submission" date="2019-06" db="EMBL/GenBank/DDBJ databases">
        <authorList>
            <person name="Broberg M."/>
        </authorList>
    </citation>
    <scope>NUCLEOTIDE SEQUENCE [LARGE SCALE GENOMIC DNA]</scope>
</reference>
<organism evidence="1 2">
    <name type="scientific">Clonostachys solani</name>
    <dbReference type="NCBI Taxonomy" id="160281"/>
    <lineage>
        <taxon>Eukaryota</taxon>
        <taxon>Fungi</taxon>
        <taxon>Dikarya</taxon>
        <taxon>Ascomycota</taxon>
        <taxon>Pezizomycotina</taxon>
        <taxon>Sordariomycetes</taxon>
        <taxon>Hypocreomycetidae</taxon>
        <taxon>Hypocreales</taxon>
        <taxon>Bionectriaceae</taxon>
        <taxon>Clonostachys</taxon>
    </lineage>
</organism>
<protein>
    <submittedName>
        <fullName evidence="1">Uncharacterized protein</fullName>
    </submittedName>
</protein>
<dbReference type="Proteomes" id="UP000775872">
    <property type="component" value="Unassembled WGS sequence"/>
</dbReference>
<dbReference type="AlphaFoldDB" id="A0A9N9Z7C3"/>
<sequence>MAQYYIGSGVSAESSRSGEDARKLWTVNPGLDASSLEPASENPLPPPCIPFSKVELSGWLRDSSTFKAVSYALLPGDVSSVSWFWAVGVAAKSCLASTDSEISAGSCDVCRASGGFDNAEPGSCSGSRGIASRSAALVRTVDGAELSLVCGRGSEEADESSRGLLVCLDVTDPGSTNCPAPSSANDPPCACAFPSEDETVQHTRSVEYDDDEAGFAVSPGAVSEFLSRNERRVPYWQSKPPSRHRWHLGFPSSPVANWPAVSASNRRTYQSTPVLIPTYIYACAHGISSSRCVSS</sequence>
<evidence type="ECO:0000313" key="1">
    <source>
        <dbReference type="EMBL" id="CAH0050730.1"/>
    </source>
</evidence>
<keyword evidence="2" id="KW-1185">Reference proteome</keyword>
<proteinExistence type="predicted"/>
<dbReference type="EMBL" id="CABFOC020000038">
    <property type="protein sequence ID" value="CAH0050730.1"/>
    <property type="molecule type" value="Genomic_DNA"/>
</dbReference>
<name>A0A9N9Z7C3_9HYPO</name>
<evidence type="ECO:0000313" key="2">
    <source>
        <dbReference type="Proteomes" id="UP000775872"/>
    </source>
</evidence>
<reference evidence="1 2" key="2">
    <citation type="submission" date="2021-10" db="EMBL/GenBank/DDBJ databases">
        <authorList>
            <person name="Piombo E."/>
        </authorList>
    </citation>
    <scope>NUCLEOTIDE SEQUENCE [LARGE SCALE GENOMIC DNA]</scope>
</reference>
<gene>
    <name evidence="1" type="ORF">CSOL1703_00013969</name>
</gene>